<dbReference type="AlphaFoldDB" id="A0AAV7JEV5"/>
<sequence length="164" mass="19052">MWALALGLHETVIQGYEPANLTEEIRLNFSASLWSNVLNLTFDSLTGQVAFMEIFRVSREVQLIEYTNDSYEFRGLYVNLPYELSELSDLSEVELINKTAFRFWKYRSDGIEDHYSSFITFTFISLLSIFVAIYITMYIAIISYGVYKQYPPARHSEPAMSISF</sequence>
<dbReference type="EMBL" id="JAKMXF010000343">
    <property type="protein sequence ID" value="KAI6647339.1"/>
    <property type="molecule type" value="Genomic_DNA"/>
</dbReference>
<gene>
    <name evidence="2" type="ORF">LOD99_12335</name>
</gene>
<reference evidence="2 3" key="1">
    <citation type="journal article" date="2023" name="BMC Biol.">
        <title>The compact genome of the sponge Oopsacas minuta (Hexactinellida) is lacking key metazoan core genes.</title>
        <authorList>
            <person name="Santini S."/>
            <person name="Schenkelaars Q."/>
            <person name="Jourda C."/>
            <person name="Duchesne M."/>
            <person name="Belahbib H."/>
            <person name="Rocher C."/>
            <person name="Selva M."/>
            <person name="Riesgo A."/>
            <person name="Vervoort M."/>
            <person name="Leys S.P."/>
            <person name="Kodjabachian L."/>
            <person name="Le Bivic A."/>
            <person name="Borchiellini C."/>
            <person name="Claverie J.M."/>
            <person name="Renard E."/>
        </authorList>
    </citation>
    <scope>NUCLEOTIDE SEQUENCE [LARGE SCALE GENOMIC DNA]</scope>
    <source>
        <strain evidence="2">SPO-2</strain>
    </source>
</reference>
<accession>A0AAV7JEV5</accession>
<keyword evidence="1" id="KW-0472">Membrane</keyword>
<evidence type="ECO:0000313" key="3">
    <source>
        <dbReference type="Proteomes" id="UP001165289"/>
    </source>
</evidence>
<organism evidence="2 3">
    <name type="scientific">Oopsacas minuta</name>
    <dbReference type="NCBI Taxonomy" id="111878"/>
    <lineage>
        <taxon>Eukaryota</taxon>
        <taxon>Metazoa</taxon>
        <taxon>Porifera</taxon>
        <taxon>Hexactinellida</taxon>
        <taxon>Hexasterophora</taxon>
        <taxon>Lyssacinosida</taxon>
        <taxon>Leucopsacidae</taxon>
        <taxon>Oopsacas</taxon>
    </lineage>
</organism>
<name>A0AAV7JEV5_9METZ</name>
<protein>
    <submittedName>
        <fullName evidence="2">Uncharacterized protein</fullName>
    </submittedName>
</protein>
<keyword evidence="3" id="KW-1185">Reference proteome</keyword>
<proteinExistence type="predicted"/>
<dbReference type="Proteomes" id="UP001165289">
    <property type="component" value="Unassembled WGS sequence"/>
</dbReference>
<comment type="caution">
    <text evidence="2">The sequence shown here is derived from an EMBL/GenBank/DDBJ whole genome shotgun (WGS) entry which is preliminary data.</text>
</comment>
<keyword evidence="1" id="KW-0812">Transmembrane</keyword>
<feature type="transmembrane region" description="Helical" evidence="1">
    <location>
        <begin position="118"/>
        <end position="147"/>
    </location>
</feature>
<evidence type="ECO:0000256" key="1">
    <source>
        <dbReference type="SAM" id="Phobius"/>
    </source>
</evidence>
<keyword evidence="1" id="KW-1133">Transmembrane helix</keyword>
<evidence type="ECO:0000313" key="2">
    <source>
        <dbReference type="EMBL" id="KAI6647339.1"/>
    </source>
</evidence>